<evidence type="ECO:0000259" key="1">
    <source>
        <dbReference type="Pfam" id="PF01425"/>
    </source>
</evidence>
<dbReference type="Gene3D" id="3.90.1300.10">
    <property type="entry name" value="Amidase signature (AS) domain"/>
    <property type="match status" value="1"/>
</dbReference>
<dbReference type="InterPro" id="IPR014087">
    <property type="entry name" value="Carboxybiuret_hydro_AtzE"/>
</dbReference>
<dbReference type="RefSeq" id="WP_172191470.1">
    <property type="nucleotide sequence ID" value="NZ_CAWPPK010000034.1"/>
</dbReference>
<dbReference type="InterPro" id="IPR000120">
    <property type="entry name" value="Amidase"/>
</dbReference>
<reference evidence="2 3" key="1">
    <citation type="journal article" date="2020" name="Sci. Rep.">
        <title>A novel cyanobacterial geosmin producer, revising GeoA distribution and dispersion patterns in Bacteria.</title>
        <authorList>
            <person name="Churro C."/>
            <person name="Semedo-Aguiar A.P."/>
            <person name="Silva A.D."/>
            <person name="Pereira-Leal J.B."/>
            <person name="Leite R.B."/>
        </authorList>
    </citation>
    <scope>NUCLEOTIDE SEQUENCE [LARGE SCALE GENOMIC DNA]</scope>
    <source>
        <strain evidence="2 3">IPMA8</strain>
    </source>
</reference>
<sequence length="487" mass="51077">MNADERRCFLETADAVATAAAVKCGKVTATEAVSAALERIAVKDKAFNCFTAITASSALAAAENIDNSIANNQDPGPLAGVPFAVKNLFDIAGITTLAGSKINAGNPPATQEAAVVARLRQAGAVLVGTLNMDEYAYGFVTENSHYGPTHNPRDTARIAGGSSGGSAAAVAAGFVPVTLGSDTNGSIRVPAALCGVFGFKPTYGRLSRAGAFLFSSSLDCVGPFGRSIRDMALLYDVLQGPDSRDPVCTQRPPELCSPQLNQGIEGLRIAVAEGYFATGAEPEAMEAVEIVAKALTNILACGNSTEKTTNPPKIGGLATVTIPESDRARAAAFIITACEGGNLHLDNLRSRPQDFDPATRDRFLAGTLIPATWYLQAQRFRQWYRDRIREIFQQTDIILAPATPIAAPEIGVEKMVIAGQEILVRPNLGLFTQPLSFIGLPVLCVPVQRPGALPLGVQIIGAPYSEAVILRVAAVLESQGIISAESI</sequence>
<evidence type="ECO:0000313" key="3">
    <source>
        <dbReference type="Proteomes" id="UP000702425"/>
    </source>
</evidence>
<protein>
    <submittedName>
        <fullName evidence="2">Biuret hydrolase</fullName>
        <ecNumber evidence="2">3.5.1.84</ecNumber>
    </submittedName>
</protein>
<dbReference type="PANTHER" id="PTHR11895:SF172">
    <property type="entry name" value="GLUTAMYL-TRNA(GLN) AMIDOTRANSFERASE"/>
    <property type="match status" value="1"/>
</dbReference>
<organism evidence="2 3">
    <name type="scientific">Microcoleus asticus IPMA8</name>
    <dbReference type="NCBI Taxonomy" id="2563858"/>
    <lineage>
        <taxon>Bacteria</taxon>
        <taxon>Bacillati</taxon>
        <taxon>Cyanobacteriota</taxon>
        <taxon>Cyanophyceae</taxon>
        <taxon>Oscillatoriophycideae</taxon>
        <taxon>Oscillatoriales</taxon>
        <taxon>Microcoleaceae</taxon>
        <taxon>Microcoleus</taxon>
        <taxon>Microcoleus asticus</taxon>
    </lineage>
</organism>
<gene>
    <name evidence="2" type="primary">atzE</name>
    <name evidence="2" type="ORF">E5S67_05204</name>
</gene>
<dbReference type="EMBL" id="SRRZ01000129">
    <property type="protein sequence ID" value="NQE37433.1"/>
    <property type="molecule type" value="Genomic_DNA"/>
</dbReference>
<dbReference type="InterPro" id="IPR036928">
    <property type="entry name" value="AS_sf"/>
</dbReference>
<dbReference type="PIRSF" id="PIRSF001221">
    <property type="entry name" value="Amidase_fungi"/>
    <property type="match status" value="1"/>
</dbReference>
<keyword evidence="2" id="KW-0378">Hydrolase</keyword>
<dbReference type="EC" id="3.5.1.84" evidence="2"/>
<dbReference type="NCBIfam" id="TIGR02715">
    <property type="entry name" value="amido_AtzE"/>
    <property type="match status" value="1"/>
</dbReference>
<comment type="caution">
    <text evidence="2">The sequence shown here is derived from an EMBL/GenBank/DDBJ whole genome shotgun (WGS) entry which is preliminary data.</text>
</comment>
<feature type="domain" description="Amidase" evidence="1">
    <location>
        <begin position="31"/>
        <end position="470"/>
    </location>
</feature>
<name>A0ABX2D4I7_9CYAN</name>
<evidence type="ECO:0000313" key="2">
    <source>
        <dbReference type="EMBL" id="NQE37433.1"/>
    </source>
</evidence>
<dbReference type="Proteomes" id="UP000702425">
    <property type="component" value="Unassembled WGS sequence"/>
</dbReference>
<dbReference type="SUPFAM" id="SSF75304">
    <property type="entry name" value="Amidase signature (AS) enzymes"/>
    <property type="match status" value="1"/>
</dbReference>
<dbReference type="Pfam" id="PF01425">
    <property type="entry name" value="Amidase"/>
    <property type="match status" value="1"/>
</dbReference>
<proteinExistence type="predicted"/>
<dbReference type="GO" id="GO:0018750">
    <property type="term" value="F:biuret amidohydrolase activity"/>
    <property type="evidence" value="ECO:0007669"/>
    <property type="project" value="UniProtKB-EC"/>
</dbReference>
<dbReference type="PANTHER" id="PTHR11895">
    <property type="entry name" value="TRANSAMIDASE"/>
    <property type="match status" value="1"/>
</dbReference>
<dbReference type="NCBIfam" id="NF006631">
    <property type="entry name" value="PRK09201.1"/>
    <property type="match status" value="1"/>
</dbReference>
<accession>A0ABX2D4I7</accession>
<dbReference type="InterPro" id="IPR023631">
    <property type="entry name" value="Amidase_dom"/>
</dbReference>
<keyword evidence="3" id="KW-1185">Reference proteome</keyword>